<dbReference type="AlphaFoldDB" id="A0A7V8JU00"/>
<reference evidence="2" key="1">
    <citation type="journal article" date="2020" name="MBio">
        <title>Horizontal gene transfer to a defensive symbiont with a reduced genome amongst a multipartite beetle microbiome.</title>
        <authorList>
            <person name="Waterworth S.C."/>
            <person name="Florez L.V."/>
            <person name="Rees E.R."/>
            <person name="Hertweck C."/>
            <person name="Kaltenpoth M."/>
            <person name="Kwan J.C."/>
        </authorList>
    </citation>
    <scope>NUCLEOTIDE SEQUENCE [LARGE SCALE GENOMIC DNA]</scope>
</reference>
<name>A0A7V8JU00_9BURK</name>
<comment type="caution">
    <text evidence="1">The sequence shown here is derived from an EMBL/GenBank/DDBJ whole genome shotgun (WGS) entry which is preliminary data.</text>
</comment>
<dbReference type="Proteomes" id="UP000462435">
    <property type="component" value="Unassembled WGS sequence"/>
</dbReference>
<gene>
    <name evidence="1" type="ORF">GAK35_02633</name>
</gene>
<sequence>MNAQVKKAAPRKAPAPKKTVAKPIDLAELLKLPAQLEAGFQRILDKMTQPAPAPLPSSVETGTEHAAARLEALLTLFSGKQAQNILQDMLETGRPPTREQLLRQADKLIAAR</sequence>
<organism evidence="1 2">
    <name type="scientific">Herbaspirillum frisingense</name>
    <dbReference type="NCBI Taxonomy" id="92645"/>
    <lineage>
        <taxon>Bacteria</taxon>
        <taxon>Pseudomonadati</taxon>
        <taxon>Pseudomonadota</taxon>
        <taxon>Betaproteobacteria</taxon>
        <taxon>Burkholderiales</taxon>
        <taxon>Oxalobacteraceae</taxon>
        <taxon>Herbaspirillum</taxon>
    </lineage>
</organism>
<evidence type="ECO:0000313" key="2">
    <source>
        <dbReference type="Proteomes" id="UP000462435"/>
    </source>
</evidence>
<proteinExistence type="predicted"/>
<accession>A0A7V8JU00</accession>
<evidence type="ECO:0000313" key="1">
    <source>
        <dbReference type="EMBL" id="KAF1042586.1"/>
    </source>
</evidence>
<protein>
    <submittedName>
        <fullName evidence="1">Uncharacterized protein</fullName>
    </submittedName>
</protein>
<dbReference type="EMBL" id="WNDX01000079">
    <property type="protein sequence ID" value="KAF1042586.1"/>
    <property type="molecule type" value="Genomic_DNA"/>
</dbReference>